<gene>
    <name evidence="2" type="ORF">DUE52_27495</name>
</gene>
<evidence type="ECO:0000256" key="1">
    <source>
        <dbReference type="SAM" id="SignalP"/>
    </source>
</evidence>
<reference evidence="2 3" key="1">
    <citation type="submission" date="2018-07" db="EMBL/GenBank/DDBJ databases">
        <title>Genome analysis of Larkinella rosea.</title>
        <authorList>
            <person name="Zhou Z."/>
            <person name="Wang G."/>
        </authorList>
    </citation>
    <scope>NUCLEOTIDE SEQUENCE [LARGE SCALE GENOMIC DNA]</scope>
    <source>
        <strain evidence="3">zzj9</strain>
    </source>
</reference>
<keyword evidence="1" id="KW-0732">Signal</keyword>
<evidence type="ECO:0000313" key="3">
    <source>
        <dbReference type="Proteomes" id="UP000253383"/>
    </source>
</evidence>
<feature type="signal peptide" evidence="1">
    <location>
        <begin position="1"/>
        <end position="23"/>
    </location>
</feature>
<evidence type="ECO:0000313" key="2">
    <source>
        <dbReference type="EMBL" id="RCR66285.1"/>
    </source>
</evidence>
<dbReference type="EMBL" id="QOWE01000029">
    <property type="protein sequence ID" value="RCR66285.1"/>
    <property type="molecule type" value="Genomic_DNA"/>
</dbReference>
<sequence length="968" mass="109903">MAPFKIMRYWLPVFLLTTLSAAAQTLPVLDQNPPRLHWYQLQTPHFRVLYPTGFDQTAQQTARRLEQVYEPVSATLQKKPRRLSVVLQNQTMISNGFVTMMPRRSEFFAIPSQDPFLAGNLEWLDLLAVHEFRHVVQYDKALQGLTRLAYTVFGNSAFTALTLGVPDWFWEGDAVGTETALTLGGRGRIPNFDLGMRANLLAGKRFSYSKAVGGSYRDNVPNHYVLGYFMSTYLKRTYGADAWSSALNRYYRFPLYPFSFSNSVKKTTNYRIEELYRRSMADIEESWRKQQESLRLTDAVTFPVNASGKVFTNYQYPQYVSDHEVIALKSGLGDIAQFVRLDRNGIESKVMVPGLYNNPEMLSVAAGKICWTEFRYDVRFGQRIQSEIKLFDLKSRQLKRLSSHSRYSVASLSPDGTRVVAVRNDESYQIRLVILDAQTGQELRVLDNPQNDFYGQPRWQDDNRTLVVVTRTKSGKTIQSIDSETNIRRDLMPVSGQNISHPQPWKQYVFYNSPQSGIDNLYALDTKTGQSYQVTSRPLGAYHPAISADGQKLSFHDFHAEGYRIAEMPLDPSRWTPVGQVRDGAVRYFGPLISQETGGAQVRSALADSLPPTTDFPKKRFNRLLNAVNVYSWGPVVSSDGQSGTVGLRSQDLLSTTQIDLGVGYDQSERTVNYYGNLSYQGFFPIIDLGFQRGRRSTSVYIDRRAPLDSLRSDAWNYNQLNAGIRIPLQLTTSKYFQSASLSAYYNLQQVSGYDLPVRPITEVGFDRVLHGMSYAASYSRTLKQSKRDVGPRWGQAVSAVWRNTPFGGKLTGEVWAVQGSLYFPGVGKHHSLRLRAGYQQQMQGTYRFAPAVFYPRGQSYVSYDQLMAGSVEYRLPLLNPHWSIGRWLYIQRVKATGFYDTAQGESQVLVQGQNRVVTDQFYTTGLDLSFVFNVMRLRTPFEAGMRTIYNLKTGELLLQPLVIGIGF</sequence>
<proteinExistence type="predicted"/>
<organism evidence="2 3">
    <name type="scientific">Larkinella punicea</name>
    <dbReference type="NCBI Taxonomy" id="2315727"/>
    <lineage>
        <taxon>Bacteria</taxon>
        <taxon>Pseudomonadati</taxon>
        <taxon>Bacteroidota</taxon>
        <taxon>Cytophagia</taxon>
        <taxon>Cytophagales</taxon>
        <taxon>Spirosomataceae</taxon>
        <taxon>Larkinella</taxon>
    </lineage>
</organism>
<name>A0A368JG90_9BACT</name>
<feature type="chain" id="PRO_5017034591" evidence="1">
    <location>
        <begin position="24"/>
        <end position="968"/>
    </location>
</feature>
<dbReference type="PANTHER" id="PTHR36842">
    <property type="entry name" value="PROTEIN TOLB HOMOLOG"/>
    <property type="match status" value="1"/>
</dbReference>
<keyword evidence="3" id="KW-1185">Reference proteome</keyword>
<dbReference type="Gene3D" id="2.120.10.30">
    <property type="entry name" value="TolB, C-terminal domain"/>
    <property type="match status" value="1"/>
</dbReference>
<accession>A0A368JG90</accession>
<dbReference type="InterPro" id="IPR011042">
    <property type="entry name" value="6-blade_b-propeller_TolB-like"/>
</dbReference>
<dbReference type="SUPFAM" id="SSF82171">
    <property type="entry name" value="DPP6 N-terminal domain-like"/>
    <property type="match status" value="1"/>
</dbReference>
<dbReference type="Proteomes" id="UP000253383">
    <property type="component" value="Unassembled WGS sequence"/>
</dbReference>
<dbReference type="AlphaFoldDB" id="A0A368JG90"/>
<comment type="caution">
    <text evidence="2">The sequence shown here is derived from an EMBL/GenBank/DDBJ whole genome shotgun (WGS) entry which is preliminary data.</text>
</comment>
<dbReference type="OrthoDB" id="9799878at2"/>
<protein>
    <submittedName>
        <fullName evidence="2">Uncharacterized protein</fullName>
    </submittedName>
</protein>